<dbReference type="EMBL" id="RQEP01000010">
    <property type="protein sequence ID" value="TGK04743.1"/>
    <property type="molecule type" value="Genomic_DNA"/>
</dbReference>
<evidence type="ECO:0000256" key="1">
    <source>
        <dbReference type="SAM" id="SignalP"/>
    </source>
</evidence>
<evidence type="ECO:0000313" key="2">
    <source>
        <dbReference type="EMBL" id="TGK04743.1"/>
    </source>
</evidence>
<keyword evidence="3" id="KW-1185">Reference proteome</keyword>
<name>A0A4R9G0N9_9LEPT</name>
<gene>
    <name evidence="2" type="ORF">EHO59_07740</name>
</gene>
<dbReference type="AlphaFoldDB" id="A0A4R9G0N9"/>
<sequence>MNLFIRYSAITLLFAGSVWAQPAGGPPPGEDKCRTERETYCKGIRPGPELHQCLNDNASKLSATCKAHLAEMKERHEKFKAACAEDEAKYCKNVEHGPAHMRCLRENESKLSASCKAALPPPPPDRR</sequence>
<evidence type="ECO:0000313" key="3">
    <source>
        <dbReference type="Proteomes" id="UP000297453"/>
    </source>
</evidence>
<dbReference type="OrthoDB" id="328909at2"/>
<dbReference type="Proteomes" id="UP000297453">
    <property type="component" value="Unassembled WGS sequence"/>
</dbReference>
<proteinExistence type="predicted"/>
<dbReference type="RefSeq" id="WP_135586573.1">
    <property type="nucleotide sequence ID" value="NZ_RQEP01000010.1"/>
</dbReference>
<comment type="caution">
    <text evidence="2">The sequence shown here is derived from an EMBL/GenBank/DDBJ whole genome shotgun (WGS) entry which is preliminary data.</text>
</comment>
<evidence type="ECO:0008006" key="4">
    <source>
        <dbReference type="Google" id="ProtNLM"/>
    </source>
</evidence>
<protein>
    <recommendedName>
        <fullName evidence="4">Cys-rich protein</fullName>
    </recommendedName>
</protein>
<feature type="signal peptide" evidence="1">
    <location>
        <begin position="1"/>
        <end position="20"/>
    </location>
</feature>
<feature type="chain" id="PRO_5020343421" description="Cys-rich protein" evidence="1">
    <location>
        <begin position="21"/>
        <end position="127"/>
    </location>
</feature>
<keyword evidence="1" id="KW-0732">Signal</keyword>
<accession>A0A4R9G0N9</accession>
<organism evidence="2 3">
    <name type="scientific">Leptospira semungkisensis</name>
    <dbReference type="NCBI Taxonomy" id="2484985"/>
    <lineage>
        <taxon>Bacteria</taxon>
        <taxon>Pseudomonadati</taxon>
        <taxon>Spirochaetota</taxon>
        <taxon>Spirochaetia</taxon>
        <taxon>Leptospirales</taxon>
        <taxon>Leptospiraceae</taxon>
        <taxon>Leptospira</taxon>
    </lineage>
</organism>
<reference evidence="2" key="1">
    <citation type="journal article" date="2019" name="PLoS Negl. Trop. Dis.">
        <title>Revisiting the worldwide diversity of Leptospira species in the environment.</title>
        <authorList>
            <person name="Vincent A.T."/>
            <person name="Schiettekatte O."/>
            <person name="Bourhy P."/>
            <person name="Veyrier F.J."/>
            <person name="Picardeau M."/>
        </authorList>
    </citation>
    <scope>NUCLEOTIDE SEQUENCE [LARGE SCALE GENOMIC DNA]</scope>
    <source>
        <strain evidence="2">SSS9</strain>
    </source>
</reference>